<keyword evidence="1" id="KW-0732">Signal</keyword>
<dbReference type="PATRIC" id="fig|405444.3.peg.1388"/>
<proteinExistence type="predicted"/>
<dbReference type="InterPro" id="IPR009671">
    <property type="entry name" value="RraB_dom"/>
</dbReference>
<dbReference type="Pfam" id="PF06877">
    <property type="entry name" value="RraB"/>
    <property type="match status" value="1"/>
</dbReference>
<dbReference type="EMBL" id="LDJI01000021">
    <property type="protein sequence ID" value="KRG63542.1"/>
    <property type="molecule type" value="Genomic_DNA"/>
</dbReference>
<dbReference type="Gene3D" id="3.30.70.970">
    <property type="entry name" value="RraB-like"/>
    <property type="match status" value="1"/>
</dbReference>
<accession>A0A0R0C2J9</accession>
<evidence type="ECO:0000313" key="4">
    <source>
        <dbReference type="Proteomes" id="UP000050864"/>
    </source>
</evidence>
<comment type="caution">
    <text evidence="3">The sequence shown here is derived from an EMBL/GenBank/DDBJ whole genome shotgun (WGS) entry which is preliminary data.</text>
</comment>
<evidence type="ECO:0000313" key="3">
    <source>
        <dbReference type="EMBL" id="KRG63542.1"/>
    </source>
</evidence>
<feature type="domain" description="Regulator of ribonuclease activity B" evidence="2">
    <location>
        <begin position="26"/>
        <end position="124"/>
    </location>
</feature>
<organism evidence="3 4">
    <name type="scientific">Stenotrophomonas humi</name>
    <dbReference type="NCBI Taxonomy" id="405444"/>
    <lineage>
        <taxon>Bacteria</taxon>
        <taxon>Pseudomonadati</taxon>
        <taxon>Pseudomonadota</taxon>
        <taxon>Gammaproteobacteria</taxon>
        <taxon>Lysobacterales</taxon>
        <taxon>Lysobacteraceae</taxon>
        <taxon>Stenotrophomonas</taxon>
    </lineage>
</organism>
<protein>
    <recommendedName>
        <fullName evidence="2">Regulator of ribonuclease activity B domain-containing protein</fullName>
    </recommendedName>
</protein>
<dbReference type="Proteomes" id="UP000050864">
    <property type="component" value="Unassembled WGS sequence"/>
</dbReference>
<dbReference type="InterPro" id="IPR036701">
    <property type="entry name" value="RraB-like_sf"/>
</dbReference>
<name>A0A0R0C2J9_9GAMM</name>
<dbReference type="OrthoDB" id="6058276at2"/>
<keyword evidence="4" id="KW-1185">Reference proteome</keyword>
<evidence type="ECO:0000256" key="1">
    <source>
        <dbReference type="SAM" id="SignalP"/>
    </source>
</evidence>
<evidence type="ECO:0000259" key="2">
    <source>
        <dbReference type="Pfam" id="PF06877"/>
    </source>
</evidence>
<feature type="chain" id="PRO_5006393437" description="Regulator of ribonuclease activity B domain-containing protein" evidence="1">
    <location>
        <begin position="21"/>
        <end position="128"/>
    </location>
</feature>
<dbReference type="AlphaFoldDB" id="A0A0R0C2J9"/>
<gene>
    <name evidence="3" type="ORF">ABB26_11510</name>
</gene>
<reference evidence="3 4" key="1">
    <citation type="submission" date="2015-05" db="EMBL/GenBank/DDBJ databases">
        <title>Genome sequencing and analysis of members of genus Stenotrophomonas.</title>
        <authorList>
            <person name="Patil P.P."/>
            <person name="Midha S."/>
            <person name="Patil P.B."/>
        </authorList>
    </citation>
    <scope>NUCLEOTIDE SEQUENCE [LARGE SCALE GENOMIC DNA]</scope>
    <source>
        <strain evidence="3 4">DSM 18929</strain>
    </source>
</reference>
<sequence>MKILIHLTFLSLLISSPCMAQSMAEQQDARVIENLVSAGSNVSKPHNIDFFMFVPTERKAKAAAADMEQLGYTISSIDRMSGQSQWQIHATREMVPQLDAMTATTRALEAVATKHGGDYDGWGTGVVE</sequence>
<feature type="signal peptide" evidence="1">
    <location>
        <begin position="1"/>
        <end position="20"/>
    </location>
</feature>
<dbReference type="RefSeq" id="WP_057634227.1">
    <property type="nucleotide sequence ID" value="NZ_LDJI01000021.1"/>
</dbReference>
<dbReference type="SUPFAM" id="SSF89946">
    <property type="entry name" value="Hypothetical protein VC0424"/>
    <property type="match status" value="1"/>
</dbReference>